<dbReference type="EMBL" id="PIPQ01000010">
    <property type="protein sequence ID" value="RUO37879.1"/>
    <property type="molecule type" value="Genomic_DNA"/>
</dbReference>
<dbReference type="SUPFAM" id="SSF47384">
    <property type="entry name" value="Homodimeric domain of signal transducing histidine kinase"/>
    <property type="match status" value="1"/>
</dbReference>
<evidence type="ECO:0000259" key="13">
    <source>
        <dbReference type="PROSITE" id="PS50109"/>
    </source>
</evidence>
<feature type="domain" description="Histidine kinase" evidence="13">
    <location>
        <begin position="777"/>
        <end position="987"/>
    </location>
</feature>
<dbReference type="Gene3D" id="1.10.287.130">
    <property type="match status" value="1"/>
</dbReference>
<dbReference type="FunFam" id="3.30.565.10:FF:000049">
    <property type="entry name" value="Two-component sensor histidine kinase"/>
    <property type="match status" value="1"/>
</dbReference>
<dbReference type="RefSeq" id="WP_126758133.1">
    <property type="nucleotide sequence ID" value="NZ_PIPQ01000010.1"/>
</dbReference>
<dbReference type="InterPro" id="IPR035965">
    <property type="entry name" value="PAS-like_dom_sf"/>
</dbReference>
<dbReference type="PANTHER" id="PTHR43047">
    <property type="entry name" value="TWO-COMPONENT HISTIDINE PROTEIN KINASE"/>
    <property type="match status" value="1"/>
</dbReference>
<dbReference type="SMART" id="SM00388">
    <property type="entry name" value="HisKA"/>
    <property type="match status" value="1"/>
</dbReference>
<evidence type="ECO:0000313" key="15">
    <source>
        <dbReference type="EMBL" id="RUO37879.1"/>
    </source>
</evidence>
<dbReference type="GO" id="GO:0009927">
    <property type="term" value="F:histidine phosphotransfer kinase activity"/>
    <property type="evidence" value="ECO:0007669"/>
    <property type="project" value="TreeGrafter"/>
</dbReference>
<comment type="caution">
    <text evidence="15">The sequence shown here is derived from an EMBL/GenBank/DDBJ whole genome shotgun (WGS) entry which is preliminary data.</text>
</comment>
<dbReference type="AlphaFoldDB" id="A0A432WVV0"/>
<dbReference type="InterPro" id="IPR003594">
    <property type="entry name" value="HATPase_dom"/>
</dbReference>
<dbReference type="InterPro" id="IPR003661">
    <property type="entry name" value="HisK_dim/P_dom"/>
</dbReference>
<comment type="subcellular location">
    <subcellularLocation>
        <location evidence="2">Membrane</location>
        <topology evidence="2">Multi-pass membrane protein</topology>
    </subcellularLocation>
</comment>
<evidence type="ECO:0000256" key="3">
    <source>
        <dbReference type="ARBA" id="ARBA00006434"/>
    </source>
</evidence>
<keyword evidence="10 12" id="KW-0472">Membrane</keyword>
<evidence type="ECO:0000256" key="4">
    <source>
        <dbReference type="ARBA" id="ARBA00012438"/>
    </source>
</evidence>
<evidence type="ECO:0000256" key="9">
    <source>
        <dbReference type="ARBA" id="ARBA00022989"/>
    </source>
</evidence>
<feature type="transmembrane region" description="Helical" evidence="12">
    <location>
        <begin position="239"/>
        <end position="257"/>
    </location>
</feature>
<evidence type="ECO:0000256" key="8">
    <source>
        <dbReference type="ARBA" id="ARBA00022777"/>
    </source>
</evidence>
<keyword evidence="5 11" id="KW-0597">Phosphoprotein</keyword>
<evidence type="ECO:0000256" key="5">
    <source>
        <dbReference type="ARBA" id="ARBA00022553"/>
    </source>
</evidence>
<dbReference type="Gene3D" id="3.30.450.20">
    <property type="entry name" value="PAS domain"/>
    <property type="match status" value="1"/>
</dbReference>
<dbReference type="GO" id="GO:0022857">
    <property type="term" value="F:transmembrane transporter activity"/>
    <property type="evidence" value="ECO:0007669"/>
    <property type="project" value="InterPro"/>
</dbReference>
<keyword evidence="7 12" id="KW-0812">Transmembrane</keyword>
<feature type="transmembrane region" description="Helical" evidence="12">
    <location>
        <begin position="408"/>
        <end position="430"/>
    </location>
</feature>
<dbReference type="EC" id="2.7.13.3" evidence="4"/>
<feature type="transmembrane region" description="Helical" evidence="12">
    <location>
        <begin position="152"/>
        <end position="173"/>
    </location>
</feature>
<feature type="transmembrane region" description="Helical" evidence="12">
    <location>
        <begin position="35"/>
        <end position="55"/>
    </location>
</feature>
<dbReference type="Pfam" id="PF12860">
    <property type="entry name" value="PAS_7"/>
    <property type="match status" value="1"/>
</dbReference>
<feature type="transmembrane region" description="Helical" evidence="12">
    <location>
        <begin position="323"/>
        <end position="348"/>
    </location>
</feature>
<dbReference type="PANTHER" id="PTHR43047:SF9">
    <property type="entry name" value="HISTIDINE KINASE"/>
    <property type="match status" value="1"/>
</dbReference>
<dbReference type="InterPro" id="IPR001734">
    <property type="entry name" value="Na/solute_symporter"/>
</dbReference>
<evidence type="ECO:0000256" key="7">
    <source>
        <dbReference type="ARBA" id="ARBA00022692"/>
    </source>
</evidence>
<dbReference type="Pfam" id="PF00072">
    <property type="entry name" value="Response_reg"/>
    <property type="match status" value="1"/>
</dbReference>
<dbReference type="PROSITE" id="PS50109">
    <property type="entry name" value="HIS_KIN"/>
    <property type="match status" value="1"/>
</dbReference>
<dbReference type="Gene3D" id="1.20.1730.10">
    <property type="entry name" value="Sodium/glucose cotransporter"/>
    <property type="match status" value="1"/>
</dbReference>
<evidence type="ECO:0000256" key="1">
    <source>
        <dbReference type="ARBA" id="ARBA00000085"/>
    </source>
</evidence>
<dbReference type="InterPro" id="IPR036097">
    <property type="entry name" value="HisK_dim/P_sf"/>
</dbReference>
<keyword evidence="16" id="KW-1185">Reference proteome</keyword>
<dbReference type="GO" id="GO:0000155">
    <property type="term" value="F:phosphorelay sensor kinase activity"/>
    <property type="evidence" value="ECO:0007669"/>
    <property type="project" value="InterPro"/>
</dbReference>
<dbReference type="Pfam" id="PF00512">
    <property type="entry name" value="HisKA"/>
    <property type="match status" value="1"/>
</dbReference>
<keyword evidence="6" id="KW-0808">Transferase</keyword>
<dbReference type="SMART" id="SM00387">
    <property type="entry name" value="HATPase_c"/>
    <property type="match status" value="1"/>
</dbReference>
<evidence type="ECO:0000256" key="12">
    <source>
        <dbReference type="SAM" id="Phobius"/>
    </source>
</evidence>
<reference evidence="15 16" key="1">
    <citation type="journal article" date="2011" name="Front. Microbiol.">
        <title>Genomic signatures of strain selection and enhancement in Bacillus atrophaeus var. globigii, a historical biowarfare simulant.</title>
        <authorList>
            <person name="Gibbons H.S."/>
            <person name="Broomall S.M."/>
            <person name="McNew L.A."/>
            <person name="Daligault H."/>
            <person name="Chapman C."/>
            <person name="Bruce D."/>
            <person name="Karavis M."/>
            <person name="Krepps M."/>
            <person name="McGregor P.A."/>
            <person name="Hong C."/>
            <person name="Park K.H."/>
            <person name="Akmal A."/>
            <person name="Feldman A."/>
            <person name="Lin J.S."/>
            <person name="Chang W.E."/>
            <person name="Higgs B.W."/>
            <person name="Demirev P."/>
            <person name="Lindquist J."/>
            <person name="Liem A."/>
            <person name="Fochler E."/>
            <person name="Read T.D."/>
            <person name="Tapia R."/>
            <person name="Johnson S."/>
            <person name="Bishop-Lilly K.A."/>
            <person name="Detter C."/>
            <person name="Han C."/>
            <person name="Sozhamannan S."/>
            <person name="Rosenzweig C.N."/>
            <person name="Skowronski E.W."/>
        </authorList>
    </citation>
    <scope>NUCLEOTIDE SEQUENCE [LARGE SCALE GENOMIC DNA]</scope>
    <source>
        <strain evidence="15 16">AIT1</strain>
    </source>
</reference>
<feature type="transmembrane region" description="Helical" evidence="12">
    <location>
        <begin position="278"/>
        <end position="303"/>
    </location>
</feature>
<feature type="transmembrane region" description="Helical" evidence="12">
    <location>
        <begin position="6"/>
        <end position="23"/>
    </location>
</feature>
<dbReference type="CDD" id="cd00082">
    <property type="entry name" value="HisKA"/>
    <property type="match status" value="1"/>
</dbReference>
<dbReference type="SUPFAM" id="SSF55785">
    <property type="entry name" value="PYP-like sensor domain (PAS domain)"/>
    <property type="match status" value="1"/>
</dbReference>
<accession>A0A432WVV0</accession>
<dbReference type="PROSITE" id="PS50283">
    <property type="entry name" value="NA_SOLUT_SYMP_3"/>
    <property type="match status" value="1"/>
</dbReference>
<dbReference type="InterPro" id="IPR004358">
    <property type="entry name" value="Sig_transdc_His_kin-like_C"/>
</dbReference>
<comment type="similarity">
    <text evidence="3">Belongs to the sodium:solute symporter (SSF) (TC 2.A.21) family.</text>
</comment>
<dbReference type="OrthoDB" id="9764438at2"/>
<evidence type="ECO:0000256" key="10">
    <source>
        <dbReference type="ARBA" id="ARBA00023136"/>
    </source>
</evidence>
<dbReference type="SMART" id="SM00448">
    <property type="entry name" value="REC"/>
    <property type="match status" value="1"/>
</dbReference>
<dbReference type="Proteomes" id="UP000286976">
    <property type="component" value="Unassembled WGS sequence"/>
</dbReference>
<dbReference type="SUPFAM" id="SSF55874">
    <property type="entry name" value="ATPase domain of HSP90 chaperone/DNA topoisomerase II/histidine kinase"/>
    <property type="match status" value="1"/>
</dbReference>
<feature type="modified residue" description="4-aspartylphosphate" evidence="11">
    <location>
        <position position="1060"/>
    </location>
</feature>
<proteinExistence type="inferred from homology"/>
<sequence length="1127" mass="124084">MLPVSFVLFTALAYLLVLFSIAYRGERRRNDKPKPWRYTLVLGVHCTTWAFYGTITQTVHYGWSFAPTYAGAILVFLFAHGLLMRVLTAVREHNITSIADFIGSRYTKSNGISAAVAIIAVIALVPYISLQLRAITASFASITGAVSGETRWFLDLSAGVALAMVGFSILFGARRLSLAEKHPGLMDAVAFESVVKLLAFVIVGLLSTYYLFDGMNDLLLQAAQNPATQTILEAKPNGAYTYLTHMLLGALSMFVLPRQFHVNFVENTHPSELRTARWGFPLYLFAMNLFILPIALAGGLLVPELIHQDTFMLALPLYADRPSIALVAFIGGLAAGTSMVIMATLALSIMVSNDVITPLWLKLRSARNLALSLTPTVVLTIRRLTMVVIILLAYLYHSATQSGLPLVSNGLIAMALMAQTAPALVGGLFWQRANKHGVIAGLVAGTAIWGSFLLLPSLQLTTGGITRLTDTDINQGVWLSLGVNLALYVAVSFLTRDPAAEQEYAQRFAYAGESSGTFERHVSWGRLRTVLARFIDHKDATRLDQRLGIAIGAAPSDNLVPVATLMRIERELSGDIGSAASRLLIDALARQSHISVEEVVDWASEASELYRFNRELLQASVENIPQGISVIDADLRLVAWNRRYITIFDYPEGFIQAGMSVADILLYNAKRGLFGEPNEDIQAEVEKRLNYLRTGSAYRYQRTQSDGHVIELQGSPMPDGGFVTTYTDVTELVQAQQKLKRINLELEQRVSERTHELWEAKQAAEQAHASKTRFFAAASHDLMQPFNAAILFSEMLEKHSEGEALKLTQQIQRSLQNAEELLTMLLEMTKLDGGNLQPQLRKVPLVEIMQPLVDSAQAIASEKGLCLRAVMSSAVVSTDSQLLRRVLQNLLSNAIRYTDQGKVLFGVRRRAGYVEVQVLDTGRGIPLAQQEKIFQEFHQVEKSSENPGLGLGLAIVERMCRLLKVPIQLHSQPGKGTCFSVSLPVVGWQAQAPALPLQQFSAESGTQLLAGKRVMVLDNDRAICEALSSLLADWGAQVFPCHTLADALALPEAPELMLVDYHLDDGEVGVDVIRQMRARWGSVIPAIVNSADPNEAIREEVVEVRAQFLPKPVKKVALRRLIKRLRI</sequence>
<feature type="transmembrane region" description="Helical" evidence="12">
    <location>
        <begin position="194"/>
        <end position="212"/>
    </location>
</feature>
<dbReference type="InterPro" id="IPR038377">
    <property type="entry name" value="Na/Glc_symporter_sf"/>
</dbReference>
<organism evidence="15 16">
    <name type="scientific">Aliidiomarina taiwanensis</name>
    <dbReference type="NCBI Taxonomy" id="946228"/>
    <lineage>
        <taxon>Bacteria</taxon>
        <taxon>Pseudomonadati</taxon>
        <taxon>Pseudomonadota</taxon>
        <taxon>Gammaproteobacteria</taxon>
        <taxon>Alteromonadales</taxon>
        <taxon>Idiomarinaceae</taxon>
        <taxon>Aliidiomarina</taxon>
    </lineage>
</organism>
<evidence type="ECO:0000313" key="16">
    <source>
        <dbReference type="Proteomes" id="UP000286976"/>
    </source>
</evidence>
<comment type="catalytic activity">
    <reaction evidence="1">
        <text>ATP + protein L-histidine = ADP + protein N-phospho-L-histidine.</text>
        <dbReference type="EC" id="2.7.13.3"/>
    </reaction>
</comment>
<dbReference type="CDD" id="cd10322">
    <property type="entry name" value="SLC5sbd"/>
    <property type="match status" value="1"/>
</dbReference>
<feature type="transmembrane region" description="Helical" evidence="12">
    <location>
        <begin position="67"/>
        <end position="90"/>
    </location>
</feature>
<dbReference type="Gene3D" id="3.40.50.2300">
    <property type="match status" value="1"/>
</dbReference>
<feature type="transmembrane region" description="Helical" evidence="12">
    <location>
        <begin position="437"/>
        <end position="455"/>
    </location>
</feature>
<dbReference type="PRINTS" id="PR00344">
    <property type="entry name" value="BCTRLSENSOR"/>
</dbReference>
<dbReference type="CDD" id="cd00156">
    <property type="entry name" value="REC"/>
    <property type="match status" value="1"/>
</dbReference>
<feature type="domain" description="Response regulatory" evidence="14">
    <location>
        <begin position="1013"/>
        <end position="1126"/>
    </location>
</feature>
<feature type="transmembrane region" description="Helical" evidence="12">
    <location>
        <begin position="111"/>
        <end position="132"/>
    </location>
</feature>
<keyword evidence="9 12" id="KW-1133">Transmembrane helix</keyword>
<protein>
    <recommendedName>
        <fullName evidence="4">histidine kinase</fullName>
        <ecNumber evidence="4">2.7.13.3</ecNumber>
    </recommendedName>
</protein>
<dbReference type="InterPro" id="IPR001789">
    <property type="entry name" value="Sig_transdc_resp-reg_receiver"/>
</dbReference>
<evidence type="ECO:0000259" key="14">
    <source>
        <dbReference type="PROSITE" id="PS50110"/>
    </source>
</evidence>
<dbReference type="Gene3D" id="3.30.565.10">
    <property type="entry name" value="Histidine kinase-like ATPase, C-terminal domain"/>
    <property type="match status" value="1"/>
</dbReference>
<evidence type="ECO:0000256" key="11">
    <source>
        <dbReference type="PROSITE-ProRule" id="PRU00169"/>
    </source>
</evidence>
<name>A0A432WVV0_9GAMM</name>
<evidence type="ECO:0000256" key="6">
    <source>
        <dbReference type="ARBA" id="ARBA00022679"/>
    </source>
</evidence>
<dbReference type="InterPro" id="IPR036890">
    <property type="entry name" value="HATPase_C_sf"/>
</dbReference>
<dbReference type="GO" id="GO:0005886">
    <property type="term" value="C:plasma membrane"/>
    <property type="evidence" value="ECO:0007669"/>
    <property type="project" value="TreeGrafter"/>
</dbReference>
<feature type="transmembrane region" description="Helical" evidence="12">
    <location>
        <begin position="369"/>
        <end position="396"/>
    </location>
</feature>
<dbReference type="Pfam" id="PF02518">
    <property type="entry name" value="HATPase_c"/>
    <property type="match status" value="1"/>
</dbReference>
<gene>
    <name evidence="15" type="ORF">CWE15_10990</name>
</gene>
<dbReference type="InterPro" id="IPR011006">
    <property type="entry name" value="CheY-like_superfamily"/>
</dbReference>
<keyword evidence="8" id="KW-0418">Kinase</keyword>
<dbReference type="SUPFAM" id="SSF52172">
    <property type="entry name" value="CheY-like"/>
    <property type="match status" value="1"/>
</dbReference>
<dbReference type="PROSITE" id="PS50110">
    <property type="entry name" value="RESPONSE_REGULATORY"/>
    <property type="match status" value="1"/>
</dbReference>
<evidence type="ECO:0000256" key="2">
    <source>
        <dbReference type="ARBA" id="ARBA00004141"/>
    </source>
</evidence>
<dbReference type="InterPro" id="IPR005467">
    <property type="entry name" value="His_kinase_dom"/>
</dbReference>